<dbReference type="GO" id="GO:0030145">
    <property type="term" value="F:manganese ion binding"/>
    <property type="evidence" value="ECO:0007669"/>
    <property type="project" value="InterPro"/>
</dbReference>
<keyword evidence="6" id="KW-0963">Cytoplasm</keyword>
<keyword evidence="19" id="KW-1185">Reference proteome</keyword>
<comment type="caution">
    <text evidence="18">The sequence shown here is derived from an EMBL/GenBank/DDBJ whole genome shotgun (WGS) entry which is preliminary data.</text>
</comment>
<name>A0A814D946_9BILA</name>
<keyword evidence="12 16" id="KW-0904">Protein phosphatase</keyword>
<keyword evidence="9" id="KW-0479">Metal-binding</keyword>
<keyword evidence="14" id="KW-0464">Manganese</keyword>
<dbReference type="OrthoDB" id="10264738at2759"/>
<dbReference type="InterPro" id="IPR036580">
    <property type="entry name" value="PP2C_C_sf"/>
</dbReference>
<evidence type="ECO:0000256" key="5">
    <source>
        <dbReference type="ARBA" id="ARBA00006702"/>
    </source>
</evidence>
<dbReference type="InterPro" id="IPR015655">
    <property type="entry name" value="PP2C"/>
</dbReference>
<protein>
    <recommendedName>
        <fullName evidence="17">PPM-type phosphatase domain-containing protein</fullName>
    </recommendedName>
</protein>
<dbReference type="GO" id="GO:0005829">
    <property type="term" value="C:cytosol"/>
    <property type="evidence" value="ECO:0007669"/>
    <property type="project" value="UniProtKB-SubCell"/>
</dbReference>
<dbReference type="InterPro" id="IPR000222">
    <property type="entry name" value="PP2C_BS"/>
</dbReference>
<dbReference type="EMBL" id="CAJNOC010002781">
    <property type="protein sequence ID" value="CAF0951151.1"/>
    <property type="molecule type" value="Genomic_DNA"/>
</dbReference>
<sequence length="410" mass="45729">MGSFLDKPKTDKTNEFGEGNSIRFGVAAMQGWRIEMEDSHSSIVGIPRVGLESFSFFAVFDGHAGGTVSKRSSKELLDCILDADSNLFNELADLYKTTSDNNVNIKNVTLSSDLENRLKSAIRQGFLNLDDKLRHSPEFDRGDDKSGSTAVACLITPSHVYLINCGDSRAILASGNQVVLGTYDHKPINPNERERIQNAGGSVMIQRVNGSLAVSRALGDYEYKCVEGRGPCEQLVSPEPEIYTRQRSEQDEFIVLACDGIWDVMSNEELREYITSRLKVTNDLVKISNDILDMCLSKGSRDNMSVIIVTLPGAPKVNQEDIDKDNNCNEKIENKIKDKNTNMEVQTRVEFPQVLHSISEENWDDLPPGGLHAKQTLIEEIYNRLVPPSLNNNNDDDSINNTKYLLNNMC</sequence>
<dbReference type="Gene3D" id="1.10.10.430">
    <property type="entry name" value="Phosphatase 2C, C-terminal domain suprefamily"/>
    <property type="match status" value="1"/>
</dbReference>
<dbReference type="Pfam" id="PF07830">
    <property type="entry name" value="PP2C_C"/>
    <property type="match status" value="1"/>
</dbReference>
<dbReference type="PROSITE" id="PS51746">
    <property type="entry name" value="PPM_2"/>
    <property type="match status" value="1"/>
</dbReference>
<evidence type="ECO:0000313" key="18">
    <source>
        <dbReference type="EMBL" id="CAF0951151.1"/>
    </source>
</evidence>
<comment type="similarity">
    <text evidence="5 16">Belongs to the PP2C family.</text>
</comment>
<comment type="cofactor">
    <cofactor evidence="2">
        <name>Mg(2+)</name>
        <dbReference type="ChEBI" id="CHEBI:18420"/>
    </cofactor>
</comment>
<dbReference type="PROSITE" id="PS01032">
    <property type="entry name" value="PPM_1"/>
    <property type="match status" value="1"/>
</dbReference>
<evidence type="ECO:0000256" key="8">
    <source>
        <dbReference type="ARBA" id="ARBA00022707"/>
    </source>
</evidence>
<keyword evidence="7" id="KW-0597">Phosphoprotein</keyword>
<accession>A0A814D946</accession>
<organism evidence="18 19">
    <name type="scientific">Brachionus calyciflorus</name>
    <dbReference type="NCBI Taxonomy" id="104777"/>
    <lineage>
        <taxon>Eukaryota</taxon>
        <taxon>Metazoa</taxon>
        <taxon>Spiralia</taxon>
        <taxon>Gnathifera</taxon>
        <taxon>Rotifera</taxon>
        <taxon>Eurotatoria</taxon>
        <taxon>Monogononta</taxon>
        <taxon>Pseudotrocha</taxon>
        <taxon>Ploima</taxon>
        <taxon>Brachionidae</taxon>
        <taxon>Brachionus</taxon>
    </lineage>
</organism>
<proteinExistence type="inferred from homology"/>
<dbReference type="Gene3D" id="3.60.40.10">
    <property type="entry name" value="PPM-type phosphatase domain"/>
    <property type="match status" value="1"/>
</dbReference>
<keyword evidence="10 16" id="KW-0378">Hydrolase</keyword>
<reference evidence="18" key="1">
    <citation type="submission" date="2021-02" db="EMBL/GenBank/DDBJ databases">
        <authorList>
            <person name="Nowell W R."/>
        </authorList>
    </citation>
    <scope>NUCLEOTIDE SEQUENCE</scope>
    <source>
        <strain evidence="18">Ploen Becks lab</strain>
    </source>
</reference>
<keyword evidence="15" id="KW-0449">Lipoprotein</keyword>
<feature type="domain" description="PPM-type phosphatase" evidence="17">
    <location>
        <begin position="23"/>
        <end position="311"/>
    </location>
</feature>
<dbReference type="Proteomes" id="UP000663879">
    <property type="component" value="Unassembled WGS sequence"/>
</dbReference>
<evidence type="ECO:0000256" key="1">
    <source>
        <dbReference type="ARBA" id="ARBA00001936"/>
    </source>
</evidence>
<dbReference type="GO" id="GO:0000287">
    <property type="term" value="F:magnesium ion binding"/>
    <property type="evidence" value="ECO:0007669"/>
    <property type="project" value="InterPro"/>
</dbReference>
<comment type="cofactor">
    <cofactor evidence="1">
        <name>Mn(2+)</name>
        <dbReference type="ChEBI" id="CHEBI:29035"/>
    </cofactor>
</comment>
<dbReference type="InterPro" id="IPR012911">
    <property type="entry name" value="PP2C_C"/>
</dbReference>
<evidence type="ECO:0000256" key="2">
    <source>
        <dbReference type="ARBA" id="ARBA00001946"/>
    </source>
</evidence>
<dbReference type="GO" id="GO:0016020">
    <property type="term" value="C:membrane"/>
    <property type="evidence" value="ECO:0007669"/>
    <property type="project" value="UniProtKB-SubCell"/>
</dbReference>
<evidence type="ECO:0000256" key="4">
    <source>
        <dbReference type="ARBA" id="ARBA00004635"/>
    </source>
</evidence>
<dbReference type="CDD" id="cd00143">
    <property type="entry name" value="PP2Cc"/>
    <property type="match status" value="1"/>
</dbReference>
<dbReference type="InterPro" id="IPR036457">
    <property type="entry name" value="PPM-type-like_dom_sf"/>
</dbReference>
<evidence type="ECO:0000256" key="3">
    <source>
        <dbReference type="ARBA" id="ARBA00004514"/>
    </source>
</evidence>
<dbReference type="SMART" id="SM00331">
    <property type="entry name" value="PP2C_SIG"/>
    <property type="match status" value="1"/>
</dbReference>
<keyword evidence="11" id="KW-0460">Magnesium</keyword>
<dbReference type="AlphaFoldDB" id="A0A814D946"/>
<dbReference type="SUPFAM" id="SSF81606">
    <property type="entry name" value="PP2C-like"/>
    <property type="match status" value="1"/>
</dbReference>
<evidence type="ECO:0000313" key="19">
    <source>
        <dbReference type="Proteomes" id="UP000663879"/>
    </source>
</evidence>
<keyword evidence="13" id="KW-0472">Membrane</keyword>
<dbReference type="SUPFAM" id="SSF81601">
    <property type="entry name" value="Protein serine/threonine phosphatase 2C, C-terminal domain"/>
    <property type="match status" value="1"/>
</dbReference>
<evidence type="ECO:0000256" key="14">
    <source>
        <dbReference type="ARBA" id="ARBA00023211"/>
    </source>
</evidence>
<gene>
    <name evidence="18" type="ORF">OXX778_LOCUS13949</name>
</gene>
<keyword evidence="8" id="KW-0519">Myristate</keyword>
<dbReference type="InterPro" id="IPR001932">
    <property type="entry name" value="PPM-type_phosphatase-like_dom"/>
</dbReference>
<dbReference type="SMART" id="SM00332">
    <property type="entry name" value="PP2Cc"/>
    <property type="match status" value="1"/>
</dbReference>
<comment type="subcellular location">
    <subcellularLocation>
        <location evidence="3">Cytoplasm</location>
        <location evidence="3">Cytosol</location>
    </subcellularLocation>
    <subcellularLocation>
        <location evidence="4">Membrane</location>
        <topology evidence="4">Lipid-anchor</topology>
    </subcellularLocation>
</comment>
<evidence type="ECO:0000256" key="7">
    <source>
        <dbReference type="ARBA" id="ARBA00022553"/>
    </source>
</evidence>
<dbReference type="Pfam" id="PF00481">
    <property type="entry name" value="PP2C"/>
    <property type="match status" value="1"/>
</dbReference>
<dbReference type="PANTHER" id="PTHR47992">
    <property type="entry name" value="PROTEIN PHOSPHATASE"/>
    <property type="match status" value="1"/>
</dbReference>
<dbReference type="FunFam" id="3.60.40.10:FF:000001">
    <property type="entry name" value="protein phosphatase 1B isoform X1"/>
    <property type="match status" value="1"/>
</dbReference>
<evidence type="ECO:0000256" key="6">
    <source>
        <dbReference type="ARBA" id="ARBA00022490"/>
    </source>
</evidence>
<evidence type="ECO:0000256" key="9">
    <source>
        <dbReference type="ARBA" id="ARBA00022723"/>
    </source>
</evidence>
<evidence type="ECO:0000256" key="15">
    <source>
        <dbReference type="ARBA" id="ARBA00023288"/>
    </source>
</evidence>
<evidence type="ECO:0000256" key="11">
    <source>
        <dbReference type="ARBA" id="ARBA00022842"/>
    </source>
</evidence>
<evidence type="ECO:0000256" key="13">
    <source>
        <dbReference type="ARBA" id="ARBA00023136"/>
    </source>
</evidence>
<evidence type="ECO:0000256" key="10">
    <source>
        <dbReference type="ARBA" id="ARBA00022801"/>
    </source>
</evidence>
<evidence type="ECO:0000259" key="17">
    <source>
        <dbReference type="PROSITE" id="PS51746"/>
    </source>
</evidence>
<dbReference type="GO" id="GO:0004722">
    <property type="term" value="F:protein serine/threonine phosphatase activity"/>
    <property type="evidence" value="ECO:0007669"/>
    <property type="project" value="InterPro"/>
</dbReference>
<evidence type="ECO:0000256" key="16">
    <source>
        <dbReference type="RuleBase" id="RU003465"/>
    </source>
</evidence>
<evidence type="ECO:0000256" key="12">
    <source>
        <dbReference type="ARBA" id="ARBA00022912"/>
    </source>
</evidence>